<keyword evidence="2" id="KW-0479">Metal-binding</keyword>
<keyword evidence="6" id="KW-0732">Signal</keyword>
<reference evidence="8" key="1">
    <citation type="submission" date="2025-08" db="UniProtKB">
        <authorList>
            <consortium name="RefSeq"/>
        </authorList>
    </citation>
    <scope>IDENTIFICATION</scope>
    <source>
        <strain evidence="8">Airmid</strain>
    </source>
</reference>
<dbReference type="OrthoDB" id="1046782at2759"/>
<sequence>MTKILFIIAIIIIVQNLSSHTVFSSDQSPFERLFNRFSDFLKDLKNPNNQFENHYNDRLRYYESQLSHTRVWLTVSSIVNVTGHNPNDHNDNDLLIRALELHWRRPEPPQPGDYIALYRKNDSIQIRTFPLIDTKTNHTFPRYYKIDLPFIYQNLTNLNQTNNNNNNNDIYDNCLEYIVAYINRQGNIESKNCIRMQARWMEEIFERIKDHRLSELMIPGTHDASSYEKYSYDLYEKDVLSRFQYTQDESLYNQLAYGIRYMDWRVAVYNQTNHTDNQTYNWIEEFWMVHDMQRNRITLKQALRQVIKFLERTTHEIIIIDFHRFVHGFDGEKNLPIMRRRLQTFIQMIHEQLGPYLIPYSSKGLPTIGNLIARNQRILIGYAYKFDVRQLPDSIMFWPPVQHLWADTDKLSELESYIQEQICKPSRSFNNIHLLRSIMAELTPTVEGVLFNRYHGLREMAALVNMNYERWFRYRWSNCTNIVAGDFFLGSDLIDISIDVNRERFQSSK</sequence>
<feature type="chain" id="PRO_5027851212" evidence="6">
    <location>
        <begin position="20"/>
        <end position="509"/>
    </location>
</feature>
<dbReference type="InterPro" id="IPR051057">
    <property type="entry name" value="PI-PLC_domain"/>
</dbReference>
<proteinExistence type="predicted"/>
<evidence type="ECO:0000256" key="3">
    <source>
        <dbReference type="ARBA" id="ARBA00022842"/>
    </source>
</evidence>
<evidence type="ECO:0000256" key="5">
    <source>
        <dbReference type="ARBA" id="ARBA00023239"/>
    </source>
</evidence>
<feature type="signal peptide" evidence="6">
    <location>
        <begin position="1"/>
        <end position="19"/>
    </location>
</feature>
<organism evidence="7 8">
    <name type="scientific">Dermatophagoides pteronyssinus</name>
    <name type="common">European house dust mite</name>
    <dbReference type="NCBI Taxonomy" id="6956"/>
    <lineage>
        <taxon>Eukaryota</taxon>
        <taxon>Metazoa</taxon>
        <taxon>Ecdysozoa</taxon>
        <taxon>Arthropoda</taxon>
        <taxon>Chelicerata</taxon>
        <taxon>Arachnida</taxon>
        <taxon>Acari</taxon>
        <taxon>Acariformes</taxon>
        <taxon>Sarcoptiformes</taxon>
        <taxon>Astigmata</taxon>
        <taxon>Psoroptidia</taxon>
        <taxon>Analgoidea</taxon>
        <taxon>Pyroglyphidae</taxon>
        <taxon>Dermatophagoidinae</taxon>
        <taxon>Dermatophagoides</taxon>
    </lineage>
</organism>
<gene>
    <name evidence="8" type="primary">LOC113798676</name>
</gene>
<dbReference type="InterPro" id="IPR017946">
    <property type="entry name" value="PLC-like_Pdiesterase_TIM-brl"/>
</dbReference>
<dbReference type="GO" id="GO:0046872">
    <property type="term" value="F:metal ion binding"/>
    <property type="evidence" value="ECO:0007669"/>
    <property type="project" value="UniProtKB-KW"/>
</dbReference>
<keyword evidence="7" id="KW-1185">Reference proteome</keyword>
<protein>
    <submittedName>
        <fullName evidence="8">PI-PLC X domain-containing protein 1-like</fullName>
    </submittedName>
</protein>
<dbReference type="PANTHER" id="PTHR13593">
    <property type="match status" value="1"/>
</dbReference>
<evidence type="ECO:0000256" key="1">
    <source>
        <dbReference type="ARBA" id="ARBA00000110"/>
    </source>
</evidence>
<dbReference type="Gene3D" id="3.20.20.190">
    <property type="entry name" value="Phosphatidylinositol (PI) phosphodiesterase"/>
    <property type="match status" value="1"/>
</dbReference>
<dbReference type="FunCoup" id="A0A6P6YIJ7">
    <property type="interactions" value="6"/>
</dbReference>
<dbReference type="SUPFAM" id="SSF51695">
    <property type="entry name" value="PLC-like phosphodiesterases"/>
    <property type="match status" value="1"/>
</dbReference>
<evidence type="ECO:0000313" key="8">
    <source>
        <dbReference type="RefSeq" id="XP_027205042.1"/>
    </source>
</evidence>
<dbReference type="OMA" id="GDYYITH"/>
<comment type="catalytic activity">
    <reaction evidence="1">
        <text>an N-(acyl)-sphingosylphosphoethanolamine = an N-(acyl)-sphingosyl-1,3-cyclic phosphate + ethanolamine</text>
        <dbReference type="Rhea" id="RHEA:60648"/>
        <dbReference type="ChEBI" id="CHEBI:57603"/>
        <dbReference type="ChEBI" id="CHEBI:143891"/>
        <dbReference type="ChEBI" id="CHEBI:143892"/>
    </reaction>
</comment>
<dbReference type="GO" id="GO:0006629">
    <property type="term" value="P:lipid metabolic process"/>
    <property type="evidence" value="ECO:0007669"/>
    <property type="project" value="InterPro"/>
</dbReference>
<dbReference type="KEGG" id="dpte:113798676"/>
<evidence type="ECO:0000313" key="7">
    <source>
        <dbReference type="Proteomes" id="UP000515146"/>
    </source>
</evidence>
<dbReference type="AlphaFoldDB" id="A0A6P6YIJ7"/>
<dbReference type="PANTHER" id="PTHR13593:SF103">
    <property type="entry name" value="RE10370P"/>
    <property type="match status" value="1"/>
</dbReference>
<evidence type="ECO:0000256" key="6">
    <source>
        <dbReference type="SAM" id="SignalP"/>
    </source>
</evidence>
<accession>A0A6P6YIJ7</accession>
<evidence type="ECO:0000256" key="2">
    <source>
        <dbReference type="ARBA" id="ARBA00022723"/>
    </source>
</evidence>
<dbReference type="Proteomes" id="UP000515146">
    <property type="component" value="Unplaced"/>
</dbReference>
<keyword evidence="4" id="KW-1015">Disulfide bond</keyword>
<evidence type="ECO:0000256" key="4">
    <source>
        <dbReference type="ARBA" id="ARBA00023157"/>
    </source>
</evidence>
<keyword evidence="5" id="KW-0456">Lyase</keyword>
<dbReference type="InParanoid" id="A0A6P6YIJ7"/>
<name>A0A6P6YIJ7_DERPT</name>
<dbReference type="GO" id="GO:0008081">
    <property type="term" value="F:phosphoric diester hydrolase activity"/>
    <property type="evidence" value="ECO:0007669"/>
    <property type="project" value="InterPro"/>
</dbReference>
<dbReference type="RefSeq" id="XP_027205042.1">
    <property type="nucleotide sequence ID" value="XM_027349241.1"/>
</dbReference>
<keyword evidence="3" id="KW-0460">Magnesium</keyword>
<dbReference type="GO" id="GO:0016829">
    <property type="term" value="F:lyase activity"/>
    <property type="evidence" value="ECO:0007669"/>
    <property type="project" value="UniProtKB-KW"/>
</dbReference>